<dbReference type="Pfam" id="PF11185">
    <property type="entry name" value="DUF2971"/>
    <property type="match status" value="1"/>
</dbReference>
<dbReference type="Proteomes" id="UP000434409">
    <property type="component" value="Unassembled WGS sequence"/>
</dbReference>
<organism evidence="1 2">
    <name type="scientific">Suipraeoptans intestinalis</name>
    <dbReference type="NCBI Taxonomy" id="2606628"/>
    <lineage>
        <taxon>Bacteria</taxon>
        <taxon>Bacillati</taxon>
        <taxon>Bacillota</taxon>
        <taxon>Clostridia</taxon>
        <taxon>Lachnospirales</taxon>
        <taxon>Lachnospiraceae</taxon>
        <taxon>Suipraeoptans</taxon>
    </lineage>
</organism>
<dbReference type="InterPro" id="IPR021352">
    <property type="entry name" value="DUF2971"/>
</dbReference>
<accession>A0A6N7V1S8</accession>
<proteinExistence type="predicted"/>
<evidence type="ECO:0000313" key="1">
    <source>
        <dbReference type="EMBL" id="MSR94090.1"/>
    </source>
</evidence>
<comment type="caution">
    <text evidence="1">The sequence shown here is derived from an EMBL/GenBank/DDBJ whole genome shotgun (WGS) entry which is preliminary data.</text>
</comment>
<evidence type="ECO:0000313" key="2">
    <source>
        <dbReference type="Proteomes" id="UP000434409"/>
    </source>
</evidence>
<reference evidence="1 2" key="1">
    <citation type="submission" date="2019-08" db="EMBL/GenBank/DDBJ databases">
        <title>In-depth cultivation of the pig gut microbiome towards novel bacterial diversity and tailored functional studies.</title>
        <authorList>
            <person name="Wylensek D."/>
            <person name="Hitch T.C.A."/>
            <person name="Clavel T."/>
        </authorList>
    </citation>
    <scope>NUCLEOTIDE SEQUENCE [LARGE SCALE GENOMIC DNA]</scope>
    <source>
        <strain evidence="1 2">68-1-5</strain>
    </source>
</reference>
<gene>
    <name evidence="1" type="ORF">FYJ34_07415</name>
</gene>
<dbReference type="RefSeq" id="WP_154477481.1">
    <property type="nucleotide sequence ID" value="NZ_VULY01000018.1"/>
</dbReference>
<name>A0A6N7V1S8_9FIRM</name>
<protein>
    <submittedName>
        <fullName evidence="1">DUF2971 domain-containing protein</fullName>
    </submittedName>
</protein>
<dbReference type="EMBL" id="VULY01000018">
    <property type="protein sequence ID" value="MSR94090.1"/>
    <property type="molecule type" value="Genomic_DNA"/>
</dbReference>
<sequence>MDEARKVRFSTIPSKLIKFIWLDESEKDEKKFLSLQREEIWFAQKDLLNDPYEYKGILLDRKKLSEAGYSPDVIEKYQILFDFSDYGITCLSSNNMDYLPMWAYYTNNHKGFCVEYEVIKKDCIHEVLYEPERIKVASLILQSGDAIISGQVEKANFYSNLFLQNLFIKAKSWEHEKEYRIVYPLDENSKGMNVPIHRLGMRTSRIVAGINCSEDNKKKLNEISNSLGLGNVYTSRIHPEQYTIDYVR</sequence>
<dbReference type="AlphaFoldDB" id="A0A6N7V1S8"/>
<keyword evidence="2" id="KW-1185">Reference proteome</keyword>